<dbReference type="WBParaSite" id="SMUV_0000513801-mRNA-1">
    <property type="protein sequence ID" value="SMUV_0000513801-mRNA-1"/>
    <property type="gene ID" value="SMUV_0000513801"/>
</dbReference>
<dbReference type="Proteomes" id="UP000046393">
    <property type="component" value="Unplaced"/>
</dbReference>
<keyword evidence="2" id="KW-0813">Transport</keyword>
<dbReference type="STRING" id="451379.A0A0N5AKV3"/>
<evidence type="ECO:0000256" key="4">
    <source>
        <dbReference type="SAM" id="SignalP"/>
    </source>
</evidence>
<evidence type="ECO:0000256" key="3">
    <source>
        <dbReference type="ARBA" id="ARBA00023121"/>
    </source>
</evidence>
<name>A0A0N5AKV3_9BILA</name>
<keyword evidence="5" id="KW-1185">Reference proteome</keyword>
<keyword evidence="4" id="KW-0732">Signal</keyword>
<dbReference type="InterPro" id="IPR040094">
    <property type="entry name" value="Lbp1-4"/>
</dbReference>
<evidence type="ECO:0000313" key="5">
    <source>
        <dbReference type="Proteomes" id="UP000046393"/>
    </source>
</evidence>
<proteinExistence type="inferred from homology"/>
<evidence type="ECO:0000256" key="1">
    <source>
        <dbReference type="ARBA" id="ARBA00008390"/>
    </source>
</evidence>
<comment type="similarity">
    <text evidence="1">Belongs to the calycin superfamily. Fatty-acid binding protein (FABP) family.</text>
</comment>
<dbReference type="InterPro" id="IPR012674">
    <property type="entry name" value="Calycin"/>
</dbReference>
<keyword evidence="3" id="KW-0446">Lipid-binding</keyword>
<feature type="chain" id="PRO_5005893178" evidence="4">
    <location>
        <begin position="21"/>
        <end position="166"/>
    </location>
</feature>
<dbReference type="SUPFAM" id="SSF50814">
    <property type="entry name" value="Lipocalins"/>
    <property type="match status" value="1"/>
</dbReference>
<feature type="signal peptide" evidence="4">
    <location>
        <begin position="1"/>
        <end position="20"/>
    </location>
</feature>
<dbReference type="Gene3D" id="2.40.128.20">
    <property type="match status" value="1"/>
</dbReference>
<sequence length="166" mass="19589">MKIRRMPIALISSLILIAYSKKLPDIFLGTYTLEYTKNLSEYLIAKEYRWLARSLILATPVTRVIHKAESGLPLRYDIDTLTWKKNIRFRDVVLGEEFESQHLEDGLFKIKYDYNNNTLTEALVGIDCNPSYNETFRYTRENNYLVMRTEWKGVKAEAYYKKQARA</sequence>
<protein>
    <submittedName>
        <fullName evidence="6">Lipocln_cytosolic_FA-bd_dom domain-containing protein</fullName>
    </submittedName>
</protein>
<dbReference type="AlphaFoldDB" id="A0A0N5AKV3"/>
<dbReference type="GO" id="GO:0008289">
    <property type="term" value="F:lipid binding"/>
    <property type="evidence" value="ECO:0007669"/>
    <property type="project" value="UniProtKB-KW"/>
</dbReference>
<reference evidence="6" key="1">
    <citation type="submission" date="2017-02" db="UniProtKB">
        <authorList>
            <consortium name="WormBaseParasite"/>
        </authorList>
    </citation>
    <scope>IDENTIFICATION</scope>
</reference>
<dbReference type="PANTHER" id="PTHR22725">
    <property type="entry name" value="FATTY ACID-BINDING PROTEIN HOMOLOG 1-RELATED-RELATED"/>
    <property type="match status" value="1"/>
</dbReference>
<accession>A0A0N5AKV3</accession>
<organism evidence="5 6">
    <name type="scientific">Syphacia muris</name>
    <dbReference type="NCBI Taxonomy" id="451379"/>
    <lineage>
        <taxon>Eukaryota</taxon>
        <taxon>Metazoa</taxon>
        <taxon>Ecdysozoa</taxon>
        <taxon>Nematoda</taxon>
        <taxon>Chromadorea</taxon>
        <taxon>Rhabditida</taxon>
        <taxon>Spirurina</taxon>
        <taxon>Oxyuridomorpha</taxon>
        <taxon>Oxyuroidea</taxon>
        <taxon>Oxyuridae</taxon>
        <taxon>Syphacia</taxon>
    </lineage>
</organism>
<evidence type="ECO:0000256" key="2">
    <source>
        <dbReference type="ARBA" id="ARBA00022448"/>
    </source>
</evidence>
<evidence type="ECO:0000313" key="6">
    <source>
        <dbReference type="WBParaSite" id="SMUV_0000513801-mRNA-1"/>
    </source>
</evidence>